<name>A0A7U2F0F8_PHANO</name>
<dbReference type="VEuPathDB" id="FungiDB:JI435_013490"/>
<proteinExistence type="predicted"/>
<dbReference type="Gene3D" id="3.40.630.30">
    <property type="match status" value="1"/>
</dbReference>
<evidence type="ECO:0000313" key="1">
    <source>
        <dbReference type="EMBL" id="QRC96431.1"/>
    </source>
</evidence>
<dbReference type="OrthoDB" id="3745836at2759"/>
<gene>
    <name evidence="1" type="ORF">JI435_013490</name>
</gene>
<dbReference type="SUPFAM" id="SSF55729">
    <property type="entry name" value="Acyl-CoA N-acyltransferases (Nat)"/>
    <property type="match status" value="1"/>
</dbReference>
<evidence type="ECO:0000313" key="2">
    <source>
        <dbReference type="Proteomes" id="UP000663193"/>
    </source>
</evidence>
<accession>A0A7U2F0F8</accession>
<organism evidence="1 2">
    <name type="scientific">Phaeosphaeria nodorum (strain SN15 / ATCC MYA-4574 / FGSC 10173)</name>
    <name type="common">Glume blotch fungus</name>
    <name type="synonym">Parastagonospora nodorum</name>
    <dbReference type="NCBI Taxonomy" id="321614"/>
    <lineage>
        <taxon>Eukaryota</taxon>
        <taxon>Fungi</taxon>
        <taxon>Dikarya</taxon>
        <taxon>Ascomycota</taxon>
        <taxon>Pezizomycotina</taxon>
        <taxon>Dothideomycetes</taxon>
        <taxon>Pleosporomycetidae</taxon>
        <taxon>Pleosporales</taxon>
        <taxon>Pleosporineae</taxon>
        <taxon>Phaeosphaeriaceae</taxon>
        <taxon>Parastagonospora</taxon>
    </lineage>
</organism>
<protein>
    <submittedName>
        <fullName evidence="1">Uncharacterized protein</fullName>
    </submittedName>
</protein>
<dbReference type="InterPro" id="IPR016181">
    <property type="entry name" value="Acyl_CoA_acyltransferase"/>
</dbReference>
<keyword evidence="2" id="KW-1185">Reference proteome</keyword>
<dbReference type="Proteomes" id="UP000663193">
    <property type="component" value="Chromosome 6"/>
</dbReference>
<dbReference type="EMBL" id="CP069028">
    <property type="protein sequence ID" value="QRC96431.1"/>
    <property type="molecule type" value="Genomic_DNA"/>
</dbReference>
<reference evidence="2" key="1">
    <citation type="journal article" date="2021" name="BMC Genomics">
        <title>Chromosome-level genome assembly and manually-curated proteome of model necrotroph Parastagonospora nodorum Sn15 reveals a genome-wide trove of candidate effector homologs, and redundancy of virulence-related functions within an accessory chromosome.</title>
        <authorList>
            <person name="Bertazzoni S."/>
            <person name="Jones D.A.B."/>
            <person name="Phan H.T."/>
            <person name="Tan K.-C."/>
            <person name="Hane J.K."/>
        </authorList>
    </citation>
    <scope>NUCLEOTIDE SEQUENCE [LARGE SCALE GENOMIC DNA]</scope>
    <source>
        <strain evidence="2">SN15 / ATCC MYA-4574 / FGSC 10173)</strain>
    </source>
</reference>
<sequence>MTTPCLSAPVLFLPQDLRSDSKLTSQITRLTNDAFRRSKLPDPDKWNYERPRFPTHESYYEMLGDETIVAVIFDQDVCAKHSSASSALESDAITNGKVVACAAAVPWKGGWAKEGAGEEDGWEIKALAVDGDAAYLRKGLAVRVMAALENHLIERTKSQQPIVSTVRTGERKDTVKFVEARKERVYGDARQALTLLFFGRMLHMMSRIEESAGLAESLNEFQDYGTMYTVLQDCITSKITACE</sequence>
<dbReference type="AlphaFoldDB" id="A0A7U2F0F8"/>